<keyword evidence="13" id="KW-1185">Reference proteome</keyword>
<evidence type="ECO:0000256" key="4">
    <source>
        <dbReference type="ARBA" id="ARBA00022801"/>
    </source>
</evidence>
<protein>
    <recommendedName>
        <fullName evidence="3">glucan endo-1,3-beta-D-glucosidase</fullName>
        <ecNumber evidence="3">3.2.1.39</ecNumber>
    </recommendedName>
</protein>
<keyword evidence="5" id="KW-0119">Carbohydrate metabolism</keyword>
<dbReference type="GO" id="GO:0071555">
    <property type="term" value="P:cell wall organization"/>
    <property type="evidence" value="ECO:0007669"/>
    <property type="project" value="UniProtKB-KW"/>
</dbReference>
<proteinExistence type="inferred from homology"/>
<evidence type="ECO:0000259" key="10">
    <source>
        <dbReference type="Pfam" id="PF03639"/>
    </source>
</evidence>
<keyword evidence="8" id="KW-0624">Polysaccharide degradation</keyword>
<organism evidence="12 13">
    <name type="scientific">Smittium megazygosporum</name>
    <dbReference type="NCBI Taxonomy" id="133381"/>
    <lineage>
        <taxon>Eukaryota</taxon>
        <taxon>Fungi</taxon>
        <taxon>Fungi incertae sedis</taxon>
        <taxon>Zoopagomycota</taxon>
        <taxon>Kickxellomycotina</taxon>
        <taxon>Harpellomycetes</taxon>
        <taxon>Harpellales</taxon>
        <taxon>Legeriomycetaceae</taxon>
        <taxon>Smittium</taxon>
    </lineage>
</organism>
<sequence>MTLFLLLLCSAILSTLGNNVPNVPFSEAKNTKNVGEYFKNLNFPYPTNKWWVNFVFDEGTNPVSVAPYIVRTTNKDISFGYSHLVNTPKYVIQSQSFHITVGTTTELEDKEITDYSDLSVNLKWSTRYSYGFMEAPLIKGSPYVTLKFNRAIPKLGTHGSIKSFSNEIGYYLIDIEGIGKWAVFYTGTIDLKAIGDKTIQSESEYTGYLRFIYFPNGSSVEQYINTYKKYAMAIPVAGSVFYTKKYILHKFVLAKIEEKGKLLMLGLPHHRDLVKKVTILDSFPDFRILKGHLTPMVGDLWVLKYDMKDTGFYYDKKIPENEKSRIRLALKDDIGSLDALGNGDDVYFRGKSIAKVARLALIAKEIGEDDYIKKALYKVRGMLNAAFFEQHPNMLVYDVDWGGICSREGLLDGKSDFGNGMYSDHHFHYGYYVYAAAVLIELSGNYDGWEYKNKGYIEALLNDYANIDNKSKQFPKMRHMDFYEGHSWANGFQTFADNRNQESSSEAVNAYYAAYLYTLATGDTKRAAAYNLLTKSEIVSAQYYWQIDPEKGVFDQPFADNYVVGVLWDLKVDYATWFGGDDEFIFGIQALPFTPVSFSLFNRTWLAKAWPTIDRKTISSGKGISDGWKGFMLMMGVYGKAGSTSSISEKAVSSLKESIFNLESFDDGNTKTNTYWWTAVATL</sequence>
<comment type="similarity">
    <text evidence="2">Belongs to the glycosyl hydrolase 81 family.</text>
</comment>
<dbReference type="InterPro" id="IPR040720">
    <property type="entry name" value="GH81_C"/>
</dbReference>
<dbReference type="PROSITE" id="PS52008">
    <property type="entry name" value="GH81"/>
    <property type="match status" value="1"/>
</dbReference>
<dbReference type="PANTHER" id="PTHR31983">
    <property type="entry name" value="ENDO-1,3(4)-BETA-GLUCANASE 1"/>
    <property type="match status" value="1"/>
</dbReference>
<keyword evidence="6" id="KW-0326">Glycosidase</keyword>
<dbReference type="InterPro" id="IPR005200">
    <property type="entry name" value="Endo-beta-glucanase"/>
</dbReference>
<comment type="catalytic activity">
    <reaction evidence="1">
        <text>Hydrolysis of (1-&gt;3)-beta-D-glucosidic linkages in (1-&gt;3)-beta-D-glucans.</text>
        <dbReference type="EC" id="3.2.1.39"/>
    </reaction>
</comment>
<dbReference type="OrthoDB" id="4473401at2759"/>
<gene>
    <name evidence="12" type="ORF">BB560_002015</name>
</gene>
<evidence type="ECO:0000256" key="2">
    <source>
        <dbReference type="ARBA" id="ARBA00010730"/>
    </source>
</evidence>
<evidence type="ECO:0000259" key="11">
    <source>
        <dbReference type="Pfam" id="PF17652"/>
    </source>
</evidence>
<dbReference type="GO" id="GO:0000272">
    <property type="term" value="P:polysaccharide catabolic process"/>
    <property type="evidence" value="ECO:0007669"/>
    <property type="project" value="UniProtKB-KW"/>
</dbReference>
<evidence type="ECO:0000256" key="6">
    <source>
        <dbReference type="ARBA" id="ARBA00023295"/>
    </source>
</evidence>
<dbReference type="GO" id="GO:0042973">
    <property type="term" value="F:glucan endo-1,3-beta-D-glucosidase activity"/>
    <property type="evidence" value="ECO:0007669"/>
    <property type="project" value="UniProtKB-EC"/>
</dbReference>
<reference evidence="12 13" key="1">
    <citation type="journal article" date="2018" name="MBio">
        <title>Comparative Genomics Reveals the Core Gene Toolbox for the Fungus-Insect Symbiosis.</title>
        <authorList>
            <person name="Wang Y."/>
            <person name="Stata M."/>
            <person name="Wang W."/>
            <person name="Stajich J.E."/>
            <person name="White M.M."/>
            <person name="Moncalvo J.M."/>
        </authorList>
    </citation>
    <scope>NUCLEOTIDE SEQUENCE [LARGE SCALE GENOMIC DNA]</scope>
    <source>
        <strain evidence="12 13">SC-DP-2</strain>
    </source>
</reference>
<name>A0A2T9ZG31_9FUNG</name>
<feature type="domain" description="Glycosyl hydrolase family 81 C-terminal" evidence="11">
    <location>
        <begin position="320"/>
        <end position="677"/>
    </location>
</feature>
<evidence type="ECO:0000256" key="5">
    <source>
        <dbReference type="ARBA" id="ARBA00023277"/>
    </source>
</evidence>
<dbReference type="STRING" id="133381.A0A2T9ZG31"/>
<keyword evidence="9" id="KW-0732">Signal</keyword>
<dbReference type="Gene3D" id="2.70.98.30">
    <property type="entry name" value="Golgi alpha-mannosidase II, domain 4"/>
    <property type="match status" value="1"/>
</dbReference>
<evidence type="ECO:0000256" key="1">
    <source>
        <dbReference type="ARBA" id="ARBA00000382"/>
    </source>
</evidence>
<dbReference type="Pfam" id="PF03639">
    <property type="entry name" value="Glyco_hydro_81"/>
    <property type="match status" value="1"/>
</dbReference>
<evidence type="ECO:0000256" key="9">
    <source>
        <dbReference type="SAM" id="SignalP"/>
    </source>
</evidence>
<dbReference type="PANTHER" id="PTHR31983:SF0">
    <property type="entry name" value="GLUCAN ENDO-1,3-BETA-D-GLUCOSIDASE 2"/>
    <property type="match status" value="1"/>
</dbReference>
<comment type="caution">
    <text evidence="12">The sequence shown here is derived from an EMBL/GenBank/DDBJ whole genome shotgun (WGS) entry which is preliminary data.</text>
</comment>
<evidence type="ECO:0000256" key="8">
    <source>
        <dbReference type="ARBA" id="ARBA00023326"/>
    </source>
</evidence>
<evidence type="ECO:0000256" key="3">
    <source>
        <dbReference type="ARBA" id="ARBA00012780"/>
    </source>
</evidence>
<evidence type="ECO:0000256" key="7">
    <source>
        <dbReference type="ARBA" id="ARBA00023316"/>
    </source>
</evidence>
<keyword evidence="4" id="KW-0378">Hydrolase</keyword>
<evidence type="ECO:0000313" key="13">
    <source>
        <dbReference type="Proteomes" id="UP000245609"/>
    </source>
</evidence>
<dbReference type="Pfam" id="PF17652">
    <property type="entry name" value="Glyco_hydro81C"/>
    <property type="match status" value="1"/>
</dbReference>
<feature type="chain" id="PRO_5015538512" description="glucan endo-1,3-beta-D-glucosidase" evidence="9">
    <location>
        <begin position="18"/>
        <end position="683"/>
    </location>
</feature>
<dbReference type="InterPro" id="IPR040451">
    <property type="entry name" value="GH81_N"/>
</dbReference>
<dbReference type="EMBL" id="MBFS01000226">
    <property type="protein sequence ID" value="PVV03509.1"/>
    <property type="molecule type" value="Genomic_DNA"/>
</dbReference>
<accession>A0A2T9ZG31</accession>
<dbReference type="EC" id="3.2.1.39" evidence="3"/>
<feature type="signal peptide" evidence="9">
    <location>
        <begin position="1"/>
        <end position="17"/>
    </location>
</feature>
<dbReference type="GO" id="GO:0052861">
    <property type="term" value="F:endo-1,3(4)-beta-glucanase activity"/>
    <property type="evidence" value="ECO:0007669"/>
    <property type="project" value="InterPro"/>
</dbReference>
<keyword evidence="7" id="KW-0961">Cell wall biogenesis/degradation</keyword>
<feature type="domain" description="Glycosyl hydrolase family 81 N-terminal" evidence="10">
    <location>
        <begin position="39"/>
        <end position="306"/>
    </location>
</feature>
<dbReference type="Proteomes" id="UP000245609">
    <property type="component" value="Unassembled WGS sequence"/>
</dbReference>
<evidence type="ECO:0000313" key="12">
    <source>
        <dbReference type="EMBL" id="PVV03509.1"/>
    </source>
</evidence>
<dbReference type="AlphaFoldDB" id="A0A2T9ZG31"/>